<comment type="caution">
    <text evidence="2">The sequence shown here is derived from an EMBL/GenBank/DDBJ whole genome shotgun (WGS) entry which is preliminary data.</text>
</comment>
<evidence type="ECO:0000313" key="3">
    <source>
        <dbReference type="Proteomes" id="UP001142055"/>
    </source>
</evidence>
<dbReference type="AlphaFoldDB" id="A0A9Q0RP64"/>
<evidence type="ECO:0000256" key="1">
    <source>
        <dbReference type="SAM" id="Phobius"/>
    </source>
</evidence>
<keyword evidence="1" id="KW-0472">Membrane</keyword>
<keyword evidence="1" id="KW-1133">Transmembrane helix</keyword>
<dbReference type="Proteomes" id="UP001142055">
    <property type="component" value="Chromosome 1"/>
</dbReference>
<reference evidence="2" key="1">
    <citation type="submission" date="2022-12" db="EMBL/GenBank/DDBJ databases">
        <title>Genome assemblies of Blomia tropicalis.</title>
        <authorList>
            <person name="Cui Y."/>
        </authorList>
    </citation>
    <scope>NUCLEOTIDE SEQUENCE</scope>
    <source>
        <tissue evidence="2">Adult mites</tissue>
    </source>
</reference>
<keyword evidence="1" id="KW-0812">Transmembrane</keyword>
<gene>
    <name evidence="2" type="ORF">RDWZM_001663</name>
</gene>
<feature type="transmembrane region" description="Helical" evidence="1">
    <location>
        <begin position="308"/>
        <end position="335"/>
    </location>
</feature>
<organism evidence="2 3">
    <name type="scientific">Blomia tropicalis</name>
    <name type="common">Mite</name>
    <dbReference type="NCBI Taxonomy" id="40697"/>
    <lineage>
        <taxon>Eukaryota</taxon>
        <taxon>Metazoa</taxon>
        <taxon>Ecdysozoa</taxon>
        <taxon>Arthropoda</taxon>
        <taxon>Chelicerata</taxon>
        <taxon>Arachnida</taxon>
        <taxon>Acari</taxon>
        <taxon>Acariformes</taxon>
        <taxon>Sarcoptiformes</taxon>
        <taxon>Astigmata</taxon>
        <taxon>Glycyphagoidea</taxon>
        <taxon>Echimyopodidae</taxon>
        <taxon>Blomia</taxon>
    </lineage>
</organism>
<keyword evidence="3" id="KW-1185">Reference proteome</keyword>
<sequence length="537" mass="63099">MESGNIYKGRYHNKLNRLTQYPELLPKLDFLDNEFAPKQTWQWLTILMNNRYERKCNIREKETLYKVILKSDWFHSIDSDILVMEFNHKKEYMWTQFSYDINFTYFNIDEWSNVRHRLITDQHETSQLKHNYLFNGYVFYKENDIVCLTDACSLSDNDCHIPITNDVKSKYISNIFQKKPIPKQDVRMGIVKKPFILQQDSSSTLSLIEKPINLNLIDRSKQLLQNLPVGYMNHDHMIIINVDDGFVWKWKYHAESMAGKLKNERNTIKDFFACSPDQQDFGNDKFNFKNIQLMIDDFLNKVWNLPNLNYIICGIVVIVVLIAIFTIQCLCRWCCRHRYHHGRRNLSHCTISSVYSNSSKSEKMKSNKGKCSIKKRLMKPNSFPTYNRRLDSPKSVSSEYKSRKTIHAPPLPRFREQQKFNKKKIPSTLTTAKVANHSDSPSDTSSAVLVSPFMDDPTPMNIKLKLINQPMKKKTFQPNPFIMKKYQSAPQPKLPQMKISVIDELAQSSIEFGQCVAKVKRPKTKKHKCPMEQFSPQ</sequence>
<name>A0A9Q0RP64_BLOTA</name>
<accession>A0A9Q0RP64</accession>
<dbReference type="EMBL" id="JAPWDV010000001">
    <property type="protein sequence ID" value="KAJ6223118.1"/>
    <property type="molecule type" value="Genomic_DNA"/>
</dbReference>
<protein>
    <submittedName>
        <fullName evidence="2">Uncharacterized protein</fullName>
    </submittedName>
</protein>
<evidence type="ECO:0000313" key="2">
    <source>
        <dbReference type="EMBL" id="KAJ6223118.1"/>
    </source>
</evidence>
<proteinExistence type="predicted"/>